<feature type="region of interest" description="Disordered" evidence="1">
    <location>
        <begin position="71"/>
        <end position="91"/>
    </location>
</feature>
<dbReference type="AlphaFoldDB" id="A0A158GLF2"/>
<keyword evidence="2" id="KW-0732">Signal</keyword>
<organism evidence="3 4">
    <name type="scientific">Caballeronia sordidicola</name>
    <name type="common">Burkholderia sordidicola</name>
    <dbReference type="NCBI Taxonomy" id="196367"/>
    <lineage>
        <taxon>Bacteria</taxon>
        <taxon>Pseudomonadati</taxon>
        <taxon>Pseudomonadota</taxon>
        <taxon>Betaproteobacteria</taxon>
        <taxon>Burkholderiales</taxon>
        <taxon>Burkholderiaceae</taxon>
        <taxon>Caballeronia</taxon>
    </lineage>
</organism>
<dbReference type="PROSITE" id="PS51257">
    <property type="entry name" value="PROKAR_LIPOPROTEIN"/>
    <property type="match status" value="1"/>
</dbReference>
<reference evidence="3 4" key="1">
    <citation type="submission" date="2016-01" db="EMBL/GenBank/DDBJ databases">
        <authorList>
            <person name="Oliw E.H."/>
        </authorList>
    </citation>
    <scope>NUCLEOTIDE SEQUENCE [LARGE SCALE GENOMIC DNA]</scope>
    <source>
        <strain evidence="3">LMG 22029</strain>
    </source>
</reference>
<dbReference type="Proteomes" id="UP000054893">
    <property type="component" value="Unassembled WGS sequence"/>
</dbReference>
<evidence type="ECO:0000256" key="1">
    <source>
        <dbReference type="SAM" id="MobiDB-lite"/>
    </source>
</evidence>
<dbReference type="RefSeq" id="WP_060856246.1">
    <property type="nucleotide sequence ID" value="NZ_FCOC02000008.1"/>
</dbReference>
<gene>
    <name evidence="3" type="ORF">AWB64_03086</name>
</gene>
<evidence type="ECO:0008006" key="5">
    <source>
        <dbReference type="Google" id="ProtNLM"/>
    </source>
</evidence>
<feature type="chain" id="PRO_5007810391" description="DUF4148 domain-containing protein" evidence="2">
    <location>
        <begin position="19"/>
        <end position="91"/>
    </location>
</feature>
<evidence type="ECO:0000256" key="2">
    <source>
        <dbReference type="SAM" id="SignalP"/>
    </source>
</evidence>
<name>A0A158GLF2_CABSO</name>
<evidence type="ECO:0000313" key="3">
    <source>
        <dbReference type="EMBL" id="SAL32906.1"/>
    </source>
</evidence>
<accession>A0A158GLF2</accession>
<proteinExistence type="predicted"/>
<protein>
    <recommendedName>
        <fullName evidence="5">DUF4148 domain-containing protein</fullName>
    </recommendedName>
</protein>
<feature type="signal peptide" evidence="2">
    <location>
        <begin position="1"/>
        <end position="18"/>
    </location>
</feature>
<dbReference type="OrthoDB" id="9010326at2"/>
<sequence length="91" mass="9716">MKTSTVLSMALVSVSCYAAPLHTSDDAAYAARQEQAMRVALALRANAAPVSPPAPDIAAQEIDHARWRHVPLPKSRSPSHGMASQVVQVRT</sequence>
<dbReference type="EMBL" id="FCOC02000008">
    <property type="protein sequence ID" value="SAL32906.1"/>
    <property type="molecule type" value="Genomic_DNA"/>
</dbReference>
<evidence type="ECO:0000313" key="4">
    <source>
        <dbReference type="Proteomes" id="UP000054893"/>
    </source>
</evidence>